<sequence length="258" mass="26970">MARVFITGSSDGIGQAAAKRLVEQGHKVTLHARNESRAAQAQDAVPGAEGVLIGDLSTIAGAKSLAEKANKAGPWDSVVHNAGIGMSGPSTKNEDGFAPTFAVNTLAPYIMTCVMDKPKRLLYLSSGLHTGGDISLKDVTWQQRSFSPFQAYSDTKLQDVLLAFAVARRWPDVQSCSLDPGWVQTKMGGMGAPGTVAAPAKAIADFASGERKIAGEKSGVHLGVSGPKAPHKGTLDVAKQDELMGLLEKLSGNSFPSK</sequence>
<organism evidence="2 3">
    <name type="scientific">Baudoinia panamericana (strain UAMH 10762)</name>
    <name type="common">Angels' share fungus</name>
    <name type="synonym">Baudoinia compniacensis (strain UAMH 10762)</name>
    <dbReference type="NCBI Taxonomy" id="717646"/>
    <lineage>
        <taxon>Eukaryota</taxon>
        <taxon>Fungi</taxon>
        <taxon>Dikarya</taxon>
        <taxon>Ascomycota</taxon>
        <taxon>Pezizomycotina</taxon>
        <taxon>Dothideomycetes</taxon>
        <taxon>Dothideomycetidae</taxon>
        <taxon>Mycosphaerellales</taxon>
        <taxon>Teratosphaeriaceae</taxon>
        <taxon>Baudoinia</taxon>
    </lineage>
</organism>
<dbReference type="InterPro" id="IPR036291">
    <property type="entry name" value="NAD(P)-bd_dom_sf"/>
</dbReference>
<reference evidence="2 3" key="1">
    <citation type="journal article" date="2012" name="PLoS Pathog.">
        <title>Diverse lifestyles and strategies of plant pathogenesis encoded in the genomes of eighteen Dothideomycetes fungi.</title>
        <authorList>
            <person name="Ohm R.A."/>
            <person name="Feau N."/>
            <person name="Henrissat B."/>
            <person name="Schoch C.L."/>
            <person name="Horwitz B.A."/>
            <person name="Barry K.W."/>
            <person name="Condon B.J."/>
            <person name="Copeland A.C."/>
            <person name="Dhillon B."/>
            <person name="Glaser F."/>
            <person name="Hesse C.N."/>
            <person name="Kosti I."/>
            <person name="LaButti K."/>
            <person name="Lindquist E.A."/>
            <person name="Lucas S."/>
            <person name="Salamov A.A."/>
            <person name="Bradshaw R.E."/>
            <person name="Ciuffetti L."/>
            <person name="Hamelin R.C."/>
            <person name="Kema G.H.J."/>
            <person name="Lawrence C."/>
            <person name="Scott J.A."/>
            <person name="Spatafora J.W."/>
            <person name="Turgeon B.G."/>
            <person name="de Wit P.J.G.M."/>
            <person name="Zhong S."/>
            <person name="Goodwin S.B."/>
            <person name="Grigoriev I.V."/>
        </authorList>
    </citation>
    <scope>NUCLEOTIDE SEQUENCE [LARGE SCALE GENOMIC DNA]</scope>
    <source>
        <strain evidence="2 3">UAMH 10762</strain>
    </source>
</reference>
<dbReference type="OrthoDB" id="191139at2759"/>
<dbReference type="SUPFAM" id="SSF51735">
    <property type="entry name" value="NAD(P)-binding Rossmann-fold domains"/>
    <property type="match status" value="1"/>
</dbReference>
<dbReference type="PANTHER" id="PTHR43157">
    <property type="entry name" value="PHOSPHATIDYLINOSITOL-GLYCAN BIOSYNTHESIS CLASS F PROTEIN-RELATED"/>
    <property type="match status" value="1"/>
</dbReference>
<dbReference type="GO" id="GO:0016491">
    <property type="term" value="F:oxidoreductase activity"/>
    <property type="evidence" value="ECO:0007669"/>
    <property type="project" value="UniProtKB-KW"/>
</dbReference>
<dbReference type="EMBL" id="KB445558">
    <property type="protein sequence ID" value="EMC94642.1"/>
    <property type="molecule type" value="Genomic_DNA"/>
</dbReference>
<dbReference type="AlphaFoldDB" id="M2LK69"/>
<dbReference type="PRINTS" id="PR00081">
    <property type="entry name" value="GDHRDH"/>
</dbReference>
<dbReference type="HOGENOM" id="CLU_010194_44_5_1"/>
<keyword evidence="1" id="KW-0560">Oxidoreductase</keyword>
<keyword evidence="3" id="KW-1185">Reference proteome</keyword>
<dbReference type="RefSeq" id="XP_007678181.1">
    <property type="nucleotide sequence ID" value="XM_007679991.1"/>
</dbReference>
<dbReference type="GeneID" id="19116821"/>
<evidence type="ECO:0000256" key="1">
    <source>
        <dbReference type="ARBA" id="ARBA00023002"/>
    </source>
</evidence>
<gene>
    <name evidence="2" type="ORF">BAUCODRAFT_73524</name>
</gene>
<dbReference type="KEGG" id="bcom:BAUCODRAFT_73524"/>
<evidence type="ECO:0000313" key="3">
    <source>
        <dbReference type="Proteomes" id="UP000011761"/>
    </source>
</evidence>
<evidence type="ECO:0000313" key="2">
    <source>
        <dbReference type="EMBL" id="EMC94642.1"/>
    </source>
</evidence>
<dbReference type="PANTHER" id="PTHR43157:SF31">
    <property type="entry name" value="PHOSPHATIDYLINOSITOL-GLYCAN BIOSYNTHESIS CLASS F PROTEIN"/>
    <property type="match status" value="1"/>
</dbReference>
<proteinExistence type="predicted"/>
<protein>
    <submittedName>
        <fullName evidence="2">Uncharacterized protein</fullName>
    </submittedName>
</protein>
<name>M2LK69_BAUPA</name>
<dbReference type="STRING" id="717646.M2LK69"/>
<accession>M2LK69</accession>
<dbReference type="Pfam" id="PF00106">
    <property type="entry name" value="adh_short"/>
    <property type="match status" value="1"/>
</dbReference>
<dbReference type="InterPro" id="IPR002347">
    <property type="entry name" value="SDR_fam"/>
</dbReference>
<dbReference type="Proteomes" id="UP000011761">
    <property type="component" value="Unassembled WGS sequence"/>
</dbReference>
<dbReference type="OMA" id="EAYGQHW"/>
<dbReference type="Gene3D" id="3.40.50.720">
    <property type="entry name" value="NAD(P)-binding Rossmann-like Domain"/>
    <property type="match status" value="1"/>
</dbReference>
<dbReference type="eggNOG" id="KOG1208">
    <property type="taxonomic scope" value="Eukaryota"/>
</dbReference>